<feature type="region of interest" description="Disordered" evidence="1">
    <location>
        <begin position="1"/>
        <end position="27"/>
    </location>
</feature>
<reference evidence="2" key="1">
    <citation type="submission" date="2019-11" db="EMBL/GenBank/DDBJ databases">
        <authorList>
            <person name="Feng L."/>
        </authorList>
    </citation>
    <scope>NUCLEOTIDE SEQUENCE</scope>
    <source>
        <strain evidence="2">AMuciniphilaLFYP55</strain>
    </source>
</reference>
<protein>
    <recommendedName>
        <fullName evidence="3">Helix-turn-helix domain-containing protein</fullName>
    </recommendedName>
</protein>
<dbReference type="InterPro" id="IPR009057">
    <property type="entry name" value="Homeodomain-like_sf"/>
</dbReference>
<dbReference type="OrthoDB" id="2185084at2"/>
<proteinExistence type="predicted"/>
<dbReference type="Pfam" id="PF13551">
    <property type="entry name" value="HTH_29"/>
    <property type="match status" value="1"/>
</dbReference>
<dbReference type="EMBL" id="CACRSS010000004">
    <property type="protein sequence ID" value="VYS99072.1"/>
    <property type="molecule type" value="Genomic_DNA"/>
</dbReference>
<evidence type="ECO:0000256" key="1">
    <source>
        <dbReference type="SAM" id="MobiDB-lite"/>
    </source>
</evidence>
<evidence type="ECO:0008006" key="3">
    <source>
        <dbReference type="Google" id="ProtNLM"/>
    </source>
</evidence>
<dbReference type="AlphaFoldDB" id="A0A6N2T1S6"/>
<feature type="compositionally biased region" description="Basic and acidic residues" evidence="1">
    <location>
        <begin position="17"/>
        <end position="27"/>
    </location>
</feature>
<accession>A0A6N2T1S6</accession>
<evidence type="ECO:0000313" key="2">
    <source>
        <dbReference type="EMBL" id="VYS99072.1"/>
    </source>
</evidence>
<feature type="compositionally biased region" description="Basic residues" evidence="1">
    <location>
        <begin position="1"/>
        <end position="12"/>
    </location>
</feature>
<sequence length="207" mass="25277">MFAGKMRKRKRPFVPADKQDTRKLTAEEREKLRRKAVLLYKRENPVPAIARKLGIRPATVYRWINNYLNEGPVKYRENKRGRRPIPNKYTQKPWNEFVKELREYWATQEKKKPGVPENILLYRGKEFFEWCFGLTEGTRYVYYCQIRRKLDELKIRENDSVTLQDRDFLRRQYYDPGHHQTGWMKYCMFLLGRPFKSNSRNIWFKGI</sequence>
<organism evidence="2">
    <name type="scientific">Akkermansia muciniphila</name>
    <dbReference type="NCBI Taxonomy" id="239935"/>
    <lineage>
        <taxon>Bacteria</taxon>
        <taxon>Pseudomonadati</taxon>
        <taxon>Verrucomicrobiota</taxon>
        <taxon>Verrucomicrobiia</taxon>
        <taxon>Verrucomicrobiales</taxon>
        <taxon>Akkermansiaceae</taxon>
        <taxon>Akkermansia</taxon>
    </lineage>
</organism>
<dbReference type="RefSeq" id="WP_102722134.1">
    <property type="nucleotide sequence ID" value="NZ_CACRSS010000004.1"/>
</dbReference>
<name>A0A6N2T1S6_9BACT</name>
<dbReference type="SUPFAM" id="SSF46689">
    <property type="entry name" value="Homeodomain-like"/>
    <property type="match status" value="1"/>
</dbReference>
<dbReference type="Gene3D" id="1.10.10.60">
    <property type="entry name" value="Homeodomain-like"/>
    <property type="match status" value="1"/>
</dbReference>
<gene>
    <name evidence="2" type="ORF">AMLFYP55_02390</name>
</gene>